<dbReference type="EMBL" id="JAPEUY010000010">
    <property type="protein sequence ID" value="KAJ4368784.1"/>
    <property type="molecule type" value="Genomic_DNA"/>
</dbReference>
<evidence type="ECO:0000313" key="2">
    <source>
        <dbReference type="EMBL" id="KAJ4368784.1"/>
    </source>
</evidence>
<name>A0A9W8Y652_9PLEO</name>
<feature type="coiled-coil region" evidence="1">
    <location>
        <begin position="285"/>
        <end position="312"/>
    </location>
</feature>
<protein>
    <submittedName>
        <fullName evidence="2">Uncharacterized protein</fullName>
    </submittedName>
</protein>
<comment type="caution">
    <text evidence="2">The sequence shown here is derived from an EMBL/GenBank/DDBJ whole genome shotgun (WGS) entry which is preliminary data.</text>
</comment>
<keyword evidence="3" id="KW-1185">Reference proteome</keyword>
<evidence type="ECO:0000313" key="3">
    <source>
        <dbReference type="Proteomes" id="UP001140560"/>
    </source>
</evidence>
<reference evidence="2" key="1">
    <citation type="submission" date="2022-10" db="EMBL/GenBank/DDBJ databases">
        <title>Tapping the CABI collections for fungal endophytes: first genome assemblies for Collariella, Neodidymelliopsis, Ascochyta clinopodiicola, Didymella pomorum, Didymosphaeria variabile, Neocosmospora piperis and Neocucurbitaria cava.</title>
        <authorList>
            <person name="Hill R."/>
        </authorList>
    </citation>
    <scope>NUCLEOTIDE SEQUENCE</scope>
    <source>
        <strain evidence="2">IMI 356814</strain>
    </source>
</reference>
<evidence type="ECO:0000256" key="1">
    <source>
        <dbReference type="SAM" id="Coils"/>
    </source>
</evidence>
<proteinExistence type="predicted"/>
<dbReference type="OrthoDB" id="66964at2759"/>
<organism evidence="2 3">
    <name type="scientific">Neocucurbitaria cava</name>
    <dbReference type="NCBI Taxonomy" id="798079"/>
    <lineage>
        <taxon>Eukaryota</taxon>
        <taxon>Fungi</taxon>
        <taxon>Dikarya</taxon>
        <taxon>Ascomycota</taxon>
        <taxon>Pezizomycotina</taxon>
        <taxon>Dothideomycetes</taxon>
        <taxon>Pleosporomycetidae</taxon>
        <taxon>Pleosporales</taxon>
        <taxon>Pleosporineae</taxon>
        <taxon>Cucurbitariaceae</taxon>
        <taxon>Neocucurbitaria</taxon>
    </lineage>
</organism>
<keyword evidence="1" id="KW-0175">Coiled coil</keyword>
<dbReference type="AlphaFoldDB" id="A0A9W8Y652"/>
<accession>A0A9W8Y652</accession>
<dbReference type="Proteomes" id="UP001140560">
    <property type="component" value="Unassembled WGS sequence"/>
</dbReference>
<gene>
    <name evidence="2" type="ORF">N0V83_005866</name>
</gene>
<sequence length="317" mass="34848">MAMLPPVDPVVLQHNPNFEVLYKDLCSRKLNTDGSTRDTKKQRIHDEIRKSLTIARTNLLSSQLLITSLSDLPSKASDLPPELHSIIEIVTAQLSGHVADTDREILSSDVTHFLDSISTIATALSHQLATIATLLCNIATAAHPNEPSISTSALPEKAAVMQDEATHQLRRDLSEARTNLTNTLSTLLTTHLSLLDSSIRILEQTQHGALSRHTRSSAEHLHARATVLGLQAKIHSISHAPPAEFLAALKEFKRAQGSGERALKDREALARRELDVYERAGGKGLRDLAGRKRVLEREIERVDREIGKLEEGGDGRI</sequence>